<feature type="non-terminal residue" evidence="1">
    <location>
        <position position="1"/>
    </location>
</feature>
<gene>
    <name evidence="1" type="ORF">EZS28_040467</name>
</gene>
<name>A0A5J4TZW3_9EUKA</name>
<protein>
    <submittedName>
        <fullName evidence="1">Uncharacterized protein</fullName>
    </submittedName>
</protein>
<comment type="caution">
    <text evidence="1">The sequence shown here is derived from an EMBL/GenBank/DDBJ whole genome shotgun (WGS) entry which is preliminary data.</text>
</comment>
<evidence type="ECO:0000313" key="1">
    <source>
        <dbReference type="EMBL" id="KAA6364006.1"/>
    </source>
</evidence>
<reference evidence="1 2" key="1">
    <citation type="submission" date="2019-03" db="EMBL/GenBank/DDBJ databases">
        <title>Single cell metagenomics reveals metabolic interactions within the superorganism composed of flagellate Streblomastix strix and complex community of Bacteroidetes bacteria on its surface.</title>
        <authorList>
            <person name="Treitli S.C."/>
            <person name="Kolisko M."/>
            <person name="Husnik F."/>
            <person name="Keeling P."/>
            <person name="Hampl V."/>
        </authorList>
    </citation>
    <scope>NUCLEOTIDE SEQUENCE [LARGE SCALE GENOMIC DNA]</scope>
    <source>
        <strain evidence="1">ST1C</strain>
    </source>
</reference>
<sequence>MSEVLRQASIHPQSFQLSRQEFFDQPVSQLTSDGQKYTRAPLGARGNTTCSMAQSCQVSWQITIPKERLALQLNQTANPADLDTEANARTIVNFNGLADPQADWTRTMQIGADADKQPINPDERIKLWIGYSTACGPFQQIAICKDNTKLWETSIYAREQAVISANSLSDECTRNSVSVSSLESIVRGRRHCGFFLDIPVSSFAAASFNYKFPFDITIAGVLDLNQLNPIFNSFPVLTRNYASLYLQLWTQDFLQDLKVVWLNKSDTMMNEHLAFQMIPPEKPDIIYLLNTAGSGYFPFNVRIVNKEGKLATEKKPTNTISQIKDARFNRLDIHNAGFNMENEEAIIDIIRTQKILNFLTQIIRTQSTNFPFRGFVACGGSMQSIMSYSNIKAMFITFAMNQYPTWFFPILFQKFNLEIDQRHLIQQEYTSLNLTVTSQMFECFVEQDLVSAPSDLYHSLNFQNRTINEADNDYYGHIGNNYKERENIFYNTTLYRGGKAIKIYYPHKFMLAWKMATDDSFMRGYNASKMGARTNIQVSLTGSLTEGIVVMM</sequence>
<dbReference type="EMBL" id="SNRW01022184">
    <property type="protein sequence ID" value="KAA6364006.1"/>
    <property type="molecule type" value="Genomic_DNA"/>
</dbReference>
<dbReference type="AlphaFoldDB" id="A0A5J4TZW3"/>
<dbReference type="Proteomes" id="UP000324800">
    <property type="component" value="Unassembled WGS sequence"/>
</dbReference>
<proteinExistence type="predicted"/>
<accession>A0A5J4TZW3</accession>
<organism evidence="1 2">
    <name type="scientific">Streblomastix strix</name>
    <dbReference type="NCBI Taxonomy" id="222440"/>
    <lineage>
        <taxon>Eukaryota</taxon>
        <taxon>Metamonada</taxon>
        <taxon>Preaxostyla</taxon>
        <taxon>Oxymonadida</taxon>
        <taxon>Streblomastigidae</taxon>
        <taxon>Streblomastix</taxon>
    </lineage>
</organism>
<evidence type="ECO:0000313" key="2">
    <source>
        <dbReference type="Proteomes" id="UP000324800"/>
    </source>
</evidence>